<gene>
    <name evidence="1" type="ORF">CW354_20125</name>
</gene>
<sequence length="186" mass="20624">MTTRRTILQGAASLIAPADFDLGNPPVLPATRSPFGVLVGEYRCMLAQLDGLFAARNRIEADASSRNRKFRDCPELAVVEQNERAWYDAEKKLIQLGARTRAASIDEVMLKLVLWRLTDFDAGGFDNPFDMLAFAAYRDLLSLTGCASLTPKADDKALAIVWDDQAFHHGHDDEDDDDFDEDGEGD</sequence>
<proteinExistence type="predicted"/>
<keyword evidence="2" id="KW-1185">Reference proteome</keyword>
<organism evidence="1 2">
    <name type="scientific">Hyphococcus luteus</name>
    <dbReference type="NCBI Taxonomy" id="2058213"/>
    <lineage>
        <taxon>Bacteria</taxon>
        <taxon>Pseudomonadati</taxon>
        <taxon>Pseudomonadota</taxon>
        <taxon>Alphaproteobacteria</taxon>
        <taxon>Parvularculales</taxon>
        <taxon>Parvularculaceae</taxon>
        <taxon>Hyphococcus</taxon>
    </lineage>
</organism>
<evidence type="ECO:0000313" key="2">
    <source>
        <dbReference type="Proteomes" id="UP000239504"/>
    </source>
</evidence>
<protein>
    <submittedName>
        <fullName evidence="1">Uncharacterized protein</fullName>
    </submittedName>
</protein>
<dbReference type="EMBL" id="PJCH01000016">
    <property type="protein sequence ID" value="PQA85848.1"/>
    <property type="molecule type" value="Genomic_DNA"/>
</dbReference>
<evidence type="ECO:0000313" key="1">
    <source>
        <dbReference type="EMBL" id="PQA85848.1"/>
    </source>
</evidence>
<comment type="caution">
    <text evidence="1">The sequence shown here is derived from an EMBL/GenBank/DDBJ whole genome shotgun (WGS) entry which is preliminary data.</text>
</comment>
<dbReference type="AlphaFoldDB" id="A0A2S7K089"/>
<name>A0A2S7K089_9PROT</name>
<dbReference type="Proteomes" id="UP000239504">
    <property type="component" value="Unassembled WGS sequence"/>
</dbReference>
<reference evidence="1 2" key="1">
    <citation type="submission" date="2017-12" db="EMBL/GenBank/DDBJ databases">
        <authorList>
            <person name="Hurst M.R.H."/>
        </authorList>
    </citation>
    <scope>NUCLEOTIDE SEQUENCE [LARGE SCALE GENOMIC DNA]</scope>
    <source>
        <strain evidence="1 2">SY-3-19</strain>
    </source>
</reference>
<accession>A0A2S7K089</accession>
<dbReference type="RefSeq" id="WP_104831901.1">
    <property type="nucleotide sequence ID" value="NZ_PJCH01000016.1"/>
</dbReference>